<keyword evidence="12" id="KW-1185">Reference proteome</keyword>
<evidence type="ECO:0000256" key="1">
    <source>
        <dbReference type="ARBA" id="ARBA00004496"/>
    </source>
</evidence>
<sequence>MYRVLIADDEPYIRERLANHMPWREIGFEVVGSTENGEQALELFRSAKPHALLTDILMPGMSGLELIQIIKEQEPRTKLLVMSAYDDFKYAQQAIRLGVKGYLLKPIIREEFVELLQTVAEELRQEYPHTSHVDKAPGNEKLYPKPGNPYVLAAKRYIDEHYEVKLRLEDVAEFLYMNPNYFSSLFKREMGLSFVDYVNELRIHKARSLLVETDEKVYEVSIQVGYSNFSYFNKLFKRLNGVTPQTYRELARSGGKPAGFEP</sequence>
<dbReference type="InterPro" id="IPR051552">
    <property type="entry name" value="HptR"/>
</dbReference>
<comment type="caution">
    <text evidence="11">The sequence shown here is derived from an EMBL/GenBank/DDBJ whole genome shotgun (WGS) entry which is preliminary data.</text>
</comment>
<dbReference type="RefSeq" id="WP_113035284.1">
    <property type="nucleotide sequence ID" value="NZ_QMFB01000029.1"/>
</dbReference>
<evidence type="ECO:0000256" key="5">
    <source>
        <dbReference type="ARBA" id="ARBA00023015"/>
    </source>
</evidence>
<evidence type="ECO:0000256" key="8">
    <source>
        <dbReference type="PROSITE-ProRule" id="PRU00169"/>
    </source>
</evidence>
<keyword evidence="5" id="KW-0805">Transcription regulation</keyword>
<evidence type="ECO:0000313" key="12">
    <source>
        <dbReference type="Proteomes" id="UP000250369"/>
    </source>
</evidence>
<dbReference type="AlphaFoldDB" id="A0A329M999"/>
<dbReference type="InterPro" id="IPR009057">
    <property type="entry name" value="Homeodomain-like_sf"/>
</dbReference>
<dbReference type="Gene3D" id="3.40.50.2300">
    <property type="match status" value="1"/>
</dbReference>
<dbReference type="Pfam" id="PF12833">
    <property type="entry name" value="HTH_18"/>
    <property type="match status" value="1"/>
</dbReference>
<dbReference type="InterPro" id="IPR018060">
    <property type="entry name" value="HTH_AraC"/>
</dbReference>
<dbReference type="Gene3D" id="1.10.10.60">
    <property type="entry name" value="Homeodomain-like"/>
    <property type="match status" value="2"/>
</dbReference>
<evidence type="ECO:0000256" key="3">
    <source>
        <dbReference type="ARBA" id="ARBA00022553"/>
    </source>
</evidence>
<accession>A0A329M999</accession>
<name>A0A329M999_9BACL</name>
<evidence type="ECO:0000256" key="7">
    <source>
        <dbReference type="ARBA" id="ARBA00023163"/>
    </source>
</evidence>
<reference evidence="11 12" key="1">
    <citation type="journal article" date="2009" name="Int. J. Syst. Evol. Microbiol.">
        <title>Paenibacillus contaminans sp. nov., isolated from a contaminated laboratory plate.</title>
        <authorList>
            <person name="Chou J.H."/>
            <person name="Lee J.H."/>
            <person name="Lin M.C."/>
            <person name="Chang P.S."/>
            <person name="Arun A.B."/>
            <person name="Young C.C."/>
            <person name="Chen W.M."/>
        </authorList>
    </citation>
    <scope>NUCLEOTIDE SEQUENCE [LARGE SCALE GENOMIC DNA]</scope>
    <source>
        <strain evidence="11 12">CKOBP-6</strain>
    </source>
</reference>
<evidence type="ECO:0000313" key="11">
    <source>
        <dbReference type="EMBL" id="RAV13607.1"/>
    </source>
</evidence>
<keyword evidence="2" id="KW-0963">Cytoplasm</keyword>
<dbReference type="PROSITE" id="PS00041">
    <property type="entry name" value="HTH_ARAC_FAMILY_1"/>
    <property type="match status" value="1"/>
</dbReference>
<dbReference type="GO" id="GO:0043565">
    <property type="term" value="F:sequence-specific DNA binding"/>
    <property type="evidence" value="ECO:0007669"/>
    <property type="project" value="InterPro"/>
</dbReference>
<dbReference type="EMBL" id="QMFB01000029">
    <property type="protein sequence ID" value="RAV13607.1"/>
    <property type="molecule type" value="Genomic_DNA"/>
</dbReference>
<feature type="domain" description="HTH araC/xylS-type" evidence="9">
    <location>
        <begin position="152"/>
        <end position="250"/>
    </location>
</feature>
<dbReference type="SUPFAM" id="SSF46689">
    <property type="entry name" value="Homeodomain-like"/>
    <property type="match status" value="2"/>
</dbReference>
<evidence type="ECO:0000256" key="2">
    <source>
        <dbReference type="ARBA" id="ARBA00022490"/>
    </source>
</evidence>
<protein>
    <recommendedName>
        <fullName evidence="13">DNA-binding response regulator</fullName>
    </recommendedName>
</protein>
<dbReference type="PROSITE" id="PS50110">
    <property type="entry name" value="RESPONSE_REGULATORY"/>
    <property type="match status" value="1"/>
</dbReference>
<dbReference type="PRINTS" id="PR00032">
    <property type="entry name" value="HTHARAC"/>
</dbReference>
<dbReference type="PROSITE" id="PS01124">
    <property type="entry name" value="HTH_ARAC_FAMILY_2"/>
    <property type="match status" value="1"/>
</dbReference>
<evidence type="ECO:0000256" key="4">
    <source>
        <dbReference type="ARBA" id="ARBA00023012"/>
    </source>
</evidence>
<dbReference type="InterPro" id="IPR011006">
    <property type="entry name" value="CheY-like_superfamily"/>
</dbReference>
<keyword evidence="4" id="KW-0902">Two-component regulatory system</keyword>
<dbReference type="GO" id="GO:0000160">
    <property type="term" value="P:phosphorelay signal transduction system"/>
    <property type="evidence" value="ECO:0007669"/>
    <property type="project" value="UniProtKB-KW"/>
</dbReference>
<dbReference type="Proteomes" id="UP000250369">
    <property type="component" value="Unassembled WGS sequence"/>
</dbReference>
<keyword evidence="6" id="KW-0238">DNA-binding</keyword>
<dbReference type="GO" id="GO:0005737">
    <property type="term" value="C:cytoplasm"/>
    <property type="evidence" value="ECO:0007669"/>
    <property type="project" value="UniProtKB-SubCell"/>
</dbReference>
<dbReference type="SMART" id="SM00448">
    <property type="entry name" value="REC"/>
    <property type="match status" value="1"/>
</dbReference>
<dbReference type="GO" id="GO:0003700">
    <property type="term" value="F:DNA-binding transcription factor activity"/>
    <property type="evidence" value="ECO:0007669"/>
    <property type="project" value="InterPro"/>
</dbReference>
<dbReference type="PANTHER" id="PTHR42713">
    <property type="entry name" value="HISTIDINE KINASE-RELATED"/>
    <property type="match status" value="1"/>
</dbReference>
<dbReference type="CDD" id="cd17536">
    <property type="entry name" value="REC_YesN-like"/>
    <property type="match status" value="1"/>
</dbReference>
<keyword evidence="3 8" id="KW-0597">Phosphoprotein</keyword>
<dbReference type="OrthoDB" id="1699at2"/>
<dbReference type="PANTHER" id="PTHR42713:SF3">
    <property type="entry name" value="TRANSCRIPTIONAL REGULATORY PROTEIN HPTR"/>
    <property type="match status" value="1"/>
</dbReference>
<dbReference type="InterPro" id="IPR020449">
    <property type="entry name" value="Tscrpt_reg_AraC-type_HTH"/>
</dbReference>
<feature type="domain" description="Response regulatory" evidence="10">
    <location>
        <begin position="3"/>
        <end position="120"/>
    </location>
</feature>
<dbReference type="SUPFAM" id="SSF52172">
    <property type="entry name" value="CheY-like"/>
    <property type="match status" value="1"/>
</dbReference>
<keyword evidence="7" id="KW-0804">Transcription</keyword>
<feature type="modified residue" description="4-aspartylphosphate" evidence="8">
    <location>
        <position position="55"/>
    </location>
</feature>
<organism evidence="11 12">
    <name type="scientific">Paenibacillus contaminans</name>
    <dbReference type="NCBI Taxonomy" id="450362"/>
    <lineage>
        <taxon>Bacteria</taxon>
        <taxon>Bacillati</taxon>
        <taxon>Bacillota</taxon>
        <taxon>Bacilli</taxon>
        <taxon>Bacillales</taxon>
        <taxon>Paenibacillaceae</taxon>
        <taxon>Paenibacillus</taxon>
    </lineage>
</organism>
<proteinExistence type="predicted"/>
<evidence type="ECO:0000256" key="6">
    <source>
        <dbReference type="ARBA" id="ARBA00023125"/>
    </source>
</evidence>
<gene>
    <name evidence="11" type="ORF">DQG23_32975</name>
</gene>
<comment type="subcellular location">
    <subcellularLocation>
        <location evidence="1">Cytoplasm</location>
    </subcellularLocation>
</comment>
<evidence type="ECO:0008006" key="13">
    <source>
        <dbReference type="Google" id="ProtNLM"/>
    </source>
</evidence>
<dbReference type="Pfam" id="PF00072">
    <property type="entry name" value="Response_reg"/>
    <property type="match status" value="1"/>
</dbReference>
<evidence type="ECO:0000259" key="9">
    <source>
        <dbReference type="PROSITE" id="PS01124"/>
    </source>
</evidence>
<evidence type="ECO:0000259" key="10">
    <source>
        <dbReference type="PROSITE" id="PS50110"/>
    </source>
</evidence>
<dbReference type="SMART" id="SM00342">
    <property type="entry name" value="HTH_ARAC"/>
    <property type="match status" value="1"/>
</dbReference>
<dbReference type="InterPro" id="IPR001789">
    <property type="entry name" value="Sig_transdc_resp-reg_receiver"/>
</dbReference>
<dbReference type="InterPro" id="IPR018062">
    <property type="entry name" value="HTH_AraC-typ_CS"/>
</dbReference>